<organism evidence="1">
    <name type="scientific">Aspergillus arachidicola</name>
    <dbReference type="NCBI Taxonomy" id="656916"/>
    <lineage>
        <taxon>Eukaryota</taxon>
        <taxon>Fungi</taxon>
        <taxon>Dikarya</taxon>
        <taxon>Ascomycota</taxon>
        <taxon>Pezizomycotina</taxon>
        <taxon>Eurotiomycetes</taxon>
        <taxon>Eurotiomycetidae</taxon>
        <taxon>Eurotiales</taxon>
        <taxon>Aspergillaceae</taxon>
        <taxon>Aspergillus</taxon>
        <taxon>Aspergillus subgen. Circumdati</taxon>
    </lineage>
</organism>
<reference evidence="1" key="1">
    <citation type="submission" date="2019-04" db="EMBL/GenBank/DDBJ databases">
        <title>Friends and foes A comparative genomics study of 23 Aspergillus species from section Flavi.</title>
        <authorList>
            <consortium name="DOE Joint Genome Institute"/>
            <person name="Kjaerbolling I."/>
            <person name="Vesth T."/>
            <person name="Frisvad J.C."/>
            <person name="Nybo J.L."/>
            <person name="Theobald S."/>
            <person name="Kildgaard S."/>
            <person name="Isbrandt T."/>
            <person name="Kuo A."/>
            <person name="Sato A."/>
            <person name="Lyhne E.K."/>
            <person name="Kogle M.E."/>
            <person name="Wiebenga A."/>
            <person name="Kun R.S."/>
            <person name="Lubbers R.J."/>
            <person name="Makela M.R."/>
            <person name="Barry K."/>
            <person name="Chovatia M."/>
            <person name="Clum A."/>
            <person name="Daum C."/>
            <person name="Haridas S."/>
            <person name="He G."/>
            <person name="LaButti K."/>
            <person name="Lipzen A."/>
            <person name="Mondo S."/>
            <person name="Riley R."/>
            <person name="Salamov A."/>
            <person name="Simmons B.A."/>
            <person name="Magnuson J.K."/>
            <person name="Henrissat B."/>
            <person name="Mortensen U.H."/>
            <person name="Larsen T.O."/>
            <person name="Devries R.P."/>
            <person name="Grigoriev I.V."/>
            <person name="Machida M."/>
            <person name="Baker S.E."/>
            <person name="Andersen M.R."/>
        </authorList>
    </citation>
    <scope>NUCLEOTIDE SEQUENCE</scope>
    <source>
        <strain evidence="1">CBS 117612</strain>
    </source>
</reference>
<accession>A0A5N6Y8T6</accession>
<proteinExistence type="predicted"/>
<dbReference type="Proteomes" id="UP000325558">
    <property type="component" value="Unassembled WGS sequence"/>
</dbReference>
<sequence>MWLFWSQRQQVITSLKARGQELEQQRRSVTIRRWSPSKSVSKGFRELRNSVSYFEDNGG</sequence>
<protein>
    <submittedName>
        <fullName evidence="1">Uncharacterized protein</fullName>
    </submittedName>
</protein>
<dbReference type="OrthoDB" id="1914176at2759"/>
<dbReference type="EMBL" id="ML737142">
    <property type="protein sequence ID" value="KAE8341263.1"/>
    <property type="molecule type" value="Genomic_DNA"/>
</dbReference>
<gene>
    <name evidence="1" type="ORF">BDV24DRAFT_132643</name>
</gene>
<dbReference type="AlphaFoldDB" id="A0A5N6Y8T6"/>
<name>A0A5N6Y8T6_9EURO</name>
<evidence type="ECO:0000313" key="1">
    <source>
        <dbReference type="EMBL" id="KAE8341263.1"/>
    </source>
</evidence>